<dbReference type="Gene3D" id="3.40.50.2000">
    <property type="entry name" value="Glycogen Phosphorylase B"/>
    <property type="match status" value="2"/>
</dbReference>
<dbReference type="OrthoDB" id="9765330at2"/>
<accession>A0A4U1C1J3</accession>
<dbReference type="InterPro" id="IPR008928">
    <property type="entry name" value="6-hairpin_glycosidase_sf"/>
</dbReference>
<keyword evidence="3" id="KW-1185">Reference proteome</keyword>
<sequence length="755" mass="86325">MKLGYISTSMPRSCGLATFNENLKLAIEKNWDIDAERSLVIAINDSEQLDQYTYSKEVKFIIRQQNQKDYIRAAKFINSSKLDACIMQHEFGIYGGDSGTYILPLIYSINKPLITILHTVLKEPNYLQRLIIKEIARQSAKIVVMAHKAVEFLVDIYGISPDKIALIEHGVPDYEAKAENPVKELDSFKNKKVLLTFGLISKNKGLETVIKALPDIVKNHPDVIYTIIGSTHPHVKKTQGEEYRESLKLLAKNLGMSKHVNFINSFVPEDELGDYLTAAEIYITPYLNEAQITSGTLSYAIGAGAAVVSTPYWHAQELLAQNRGKLFDFSNHQQLSDIVNQLLGNENELKQMKANAYEYGLNLRYPKIGKLYANLLTEIISESKSKPVSNEFSIDTEILPTFTLEHVKRLTDDTGIIQHARFGIPNLKEGYCMDDNARALIMALMAYDQYKSEDALRLLPIYLSFIQYMQCEDGDFRNFLSFKREYLDENGTDDSFGRTLWALGFMINNGPNNSYKEFAKDLFLNSIPHLDKLTHLRGFANSAIGLCYYLKSYPDENLEAKLVSLCDKLIDAYQKNKSEDWYWFEEKLTYDNAIIPMALLKAYEITENYIYKEIGLEALEFLDQETLDKGYYNPIGNEGWFFKGKEKSLYDQQAIETMAAVMLYFQAYTATLDTKFIKKMFQTYLWFLGENSLRIPLYDHETNGCGDGLTPVGLNRNQGAESTLAFFISHLTVLKAFEKEYEFSNVKEDINVYDK</sequence>
<reference evidence="2 3" key="1">
    <citation type="submission" date="2019-04" db="EMBL/GenBank/DDBJ databases">
        <title>Pedobacter sp. AR-3-17 sp. nov., isolated from Arctic soil.</title>
        <authorList>
            <person name="Dahal R.H."/>
            <person name="Kim D.-U."/>
        </authorList>
    </citation>
    <scope>NUCLEOTIDE SEQUENCE [LARGE SCALE GENOMIC DNA]</scope>
    <source>
        <strain evidence="2 3">AR-3-17</strain>
    </source>
</reference>
<name>A0A4U1C1J3_9SPHI</name>
<proteinExistence type="predicted"/>
<dbReference type="GO" id="GO:0005975">
    <property type="term" value="P:carbohydrate metabolic process"/>
    <property type="evidence" value="ECO:0007669"/>
    <property type="project" value="InterPro"/>
</dbReference>
<protein>
    <submittedName>
        <fullName evidence="2">Glycosyltransferase</fullName>
    </submittedName>
</protein>
<organism evidence="2 3">
    <name type="scientific">Pedobacter cryophilus</name>
    <dbReference type="NCBI Taxonomy" id="2571271"/>
    <lineage>
        <taxon>Bacteria</taxon>
        <taxon>Pseudomonadati</taxon>
        <taxon>Bacteroidota</taxon>
        <taxon>Sphingobacteriia</taxon>
        <taxon>Sphingobacteriales</taxon>
        <taxon>Sphingobacteriaceae</taxon>
        <taxon>Pedobacter</taxon>
    </lineage>
</organism>
<dbReference type="AlphaFoldDB" id="A0A4U1C1J3"/>
<gene>
    <name evidence="2" type="ORF">FA046_10395</name>
</gene>
<dbReference type="PANTHER" id="PTHR12526:SF572">
    <property type="entry name" value="BLL5144 PROTEIN"/>
    <property type="match status" value="1"/>
</dbReference>
<dbReference type="EMBL" id="SWBP01000003">
    <property type="protein sequence ID" value="TKB97763.1"/>
    <property type="molecule type" value="Genomic_DNA"/>
</dbReference>
<dbReference type="RefSeq" id="WP_136826338.1">
    <property type="nucleotide sequence ID" value="NZ_SWBP01000003.1"/>
</dbReference>
<evidence type="ECO:0000259" key="1">
    <source>
        <dbReference type="Pfam" id="PF00534"/>
    </source>
</evidence>
<dbReference type="Proteomes" id="UP000308181">
    <property type="component" value="Unassembled WGS sequence"/>
</dbReference>
<keyword evidence="2" id="KW-0808">Transferase</keyword>
<dbReference type="Gene3D" id="1.50.10.20">
    <property type="match status" value="1"/>
</dbReference>
<dbReference type="GO" id="GO:0016757">
    <property type="term" value="F:glycosyltransferase activity"/>
    <property type="evidence" value="ECO:0007669"/>
    <property type="project" value="InterPro"/>
</dbReference>
<comment type="caution">
    <text evidence="2">The sequence shown here is derived from an EMBL/GenBank/DDBJ whole genome shotgun (WGS) entry which is preliminary data.</text>
</comment>
<evidence type="ECO:0000313" key="2">
    <source>
        <dbReference type="EMBL" id="TKB97763.1"/>
    </source>
</evidence>
<evidence type="ECO:0000313" key="3">
    <source>
        <dbReference type="Proteomes" id="UP000308181"/>
    </source>
</evidence>
<feature type="domain" description="Glycosyl transferase family 1" evidence="1">
    <location>
        <begin position="183"/>
        <end position="358"/>
    </location>
</feature>
<dbReference type="CDD" id="cd03822">
    <property type="entry name" value="GT4_mannosyltransferase-like"/>
    <property type="match status" value="1"/>
</dbReference>
<dbReference type="InterPro" id="IPR001296">
    <property type="entry name" value="Glyco_trans_1"/>
</dbReference>
<dbReference type="SUPFAM" id="SSF48208">
    <property type="entry name" value="Six-hairpin glycosidases"/>
    <property type="match status" value="1"/>
</dbReference>
<dbReference type="PANTHER" id="PTHR12526">
    <property type="entry name" value="GLYCOSYLTRANSFERASE"/>
    <property type="match status" value="1"/>
</dbReference>
<dbReference type="SUPFAM" id="SSF53756">
    <property type="entry name" value="UDP-Glycosyltransferase/glycogen phosphorylase"/>
    <property type="match status" value="1"/>
</dbReference>
<dbReference type="Pfam" id="PF00534">
    <property type="entry name" value="Glycos_transf_1"/>
    <property type="match status" value="1"/>
</dbReference>